<dbReference type="Proteomes" id="UP000314294">
    <property type="component" value="Unassembled WGS sequence"/>
</dbReference>
<protein>
    <submittedName>
        <fullName evidence="2">Uncharacterized protein</fullName>
    </submittedName>
</protein>
<organism evidence="2 3">
    <name type="scientific">Liparis tanakae</name>
    <name type="common">Tanaka's snailfish</name>
    <dbReference type="NCBI Taxonomy" id="230148"/>
    <lineage>
        <taxon>Eukaryota</taxon>
        <taxon>Metazoa</taxon>
        <taxon>Chordata</taxon>
        <taxon>Craniata</taxon>
        <taxon>Vertebrata</taxon>
        <taxon>Euteleostomi</taxon>
        <taxon>Actinopterygii</taxon>
        <taxon>Neopterygii</taxon>
        <taxon>Teleostei</taxon>
        <taxon>Neoteleostei</taxon>
        <taxon>Acanthomorphata</taxon>
        <taxon>Eupercaria</taxon>
        <taxon>Perciformes</taxon>
        <taxon>Cottioidei</taxon>
        <taxon>Cottales</taxon>
        <taxon>Liparidae</taxon>
        <taxon>Liparis</taxon>
    </lineage>
</organism>
<reference evidence="2 3" key="1">
    <citation type="submission" date="2019-03" db="EMBL/GenBank/DDBJ databases">
        <title>First draft genome of Liparis tanakae, snailfish: a comprehensive survey of snailfish specific genes.</title>
        <authorList>
            <person name="Kim W."/>
            <person name="Song I."/>
            <person name="Jeong J.-H."/>
            <person name="Kim D."/>
            <person name="Kim S."/>
            <person name="Ryu S."/>
            <person name="Song J.Y."/>
            <person name="Lee S.K."/>
        </authorList>
    </citation>
    <scope>NUCLEOTIDE SEQUENCE [LARGE SCALE GENOMIC DNA]</scope>
    <source>
        <tissue evidence="2">Muscle</tissue>
    </source>
</reference>
<keyword evidence="3" id="KW-1185">Reference proteome</keyword>
<evidence type="ECO:0000313" key="2">
    <source>
        <dbReference type="EMBL" id="TNN86773.1"/>
    </source>
</evidence>
<gene>
    <name evidence="2" type="ORF">EYF80_002956</name>
</gene>
<proteinExistence type="predicted"/>
<dbReference type="EMBL" id="SRLO01000013">
    <property type="protein sequence ID" value="TNN86773.1"/>
    <property type="molecule type" value="Genomic_DNA"/>
</dbReference>
<comment type="caution">
    <text evidence="2">The sequence shown here is derived from an EMBL/GenBank/DDBJ whole genome shotgun (WGS) entry which is preliminary data.</text>
</comment>
<accession>A0A4Z2JAK6</accession>
<feature type="region of interest" description="Disordered" evidence="1">
    <location>
        <begin position="1"/>
        <end position="22"/>
    </location>
</feature>
<feature type="compositionally biased region" description="Basic and acidic residues" evidence="1">
    <location>
        <begin position="1"/>
        <end position="21"/>
    </location>
</feature>
<sequence>MGEREEGGRGAGRGREGRREGVTTVTVGCMSSSIRTHGDRVMEEADVSIVDRMRTTSALCVGDMCWVMCTIESMATSGLA</sequence>
<evidence type="ECO:0000313" key="3">
    <source>
        <dbReference type="Proteomes" id="UP000314294"/>
    </source>
</evidence>
<evidence type="ECO:0000256" key="1">
    <source>
        <dbReference type="SAM" id="MobiDB-lite"/>
    </source>
</evidence>
<name>A0A4Z2JAK6_9TELE</name>
<dbReference type="AlphaFoldDB" id="A0A4Z2JAK6"/>